<dbReference type="FunFam" id="1.10.8.10:FF:000001">
    <property type="entry name" value="Elongation factor Ts"/>
    <property type="match status" value="1"/>
</dbReference>
<dbReference type="Gene3D" id="1.10.286.20">
    <property type="match status" value="1"/>
</dbReference>
<dbReference type="GO" id="GO:0005739">
    <property type="term" value="C:mitochondrion"/>
    <property type="evidence" value="ECO:0007669"/>
    <property type="project" value="UniProtKB-SubCell"/>
</dbReference>
<accession>A0A1X9PTP9</accession>
<dbReference type="NCBIfam" id="TIGR00116">
    <property type="entry name" value="tsf"/>
    <property type="match status" value="1"/>
</dbReference>
<keyword evidence="7" id="KW-0150">Chloroplast</keyword>
<feature type="domain" description="Translation elongation factor EFTs/EF1B dimerisation" evidence="6">
    <location>
        <begin position="31"/>
        <end position="199"/>
    </location>
</feature>
<geneLocation type="chloroplast" evidence="7"/>
<dbReference type="PANTHER" id="PTHR11741:SF0">
    <property type="entry name" value="ELONGATION FACTOR TS, MITOCHONDRIAL"/>
    <property type="match status" value="1"/>
</dbReference>
<evidence type="ECO:0000259" key="6">
    <source>
        <dbReference type="Pfam" id="PF00889"/>
    </source>
</evidence>
<evidence type="ECO:0000256" key="4">
    <source>
        <dbReference type="HAMAP-Rule" id="MF_00050"/>
    </source>
</evidence>
<dbReference type="SUPFAM" id="SSF54713">
    <property type="entry name" value="Elongation factor Ts (EF-Ts), dimerisation domain"/>
    <property type="match status" value="1"/>
</dbReference>
<comment type="function">
    <text evidence="4">Associates with the EF-Tu.GDP complex and induces the exchange of GDP to GTP. It remains bound to the aminoacyl-tRNA.EF-Tu.GTP complex up to the GTP hydrolysis stage on the ribosome.</text>
</comment>
<dbReference type="HAMAP" id="MF_00050">
    <property type="entry name" value="EF_Ts"/>
    <property type="match status" value="1"/>
</dbReference>
<evidence type="ECO:0000256" key="1">
    <source>
        <dbReference type="ARBA" id="ARBA00005532"/>
    </source>
</evidence>
<name>A0A1X9PTP9_9RHOD</name>
<dbReference type="FunFam" id="1.10.286.20:FF:000001">
    <property type="entry name" value="Elongation factor Ts"/>
    <property type="match status" value="1"/>
</dbReference>
<dbReference type="InterPro" id="IPR014039">
    <property type="entry name" value="Transl_elong_EFTs/EF1B_dimer"/>
</dbReference>
<dbReference type="AlphaFoldDB" id="A0A1X9PTP9"/>
<dbReference type="GeneID" id="32887544"/>
<evidence type="ECO:0000256" key="2">
    <source>
        <dbReference type="ARBA" id="ARBA00022768"/>
    </source>
</evidence>
<reference evidence="7" key="1">
    <citation type="submission" date="2017-03" db="EMBL/GenBank/DDBJ databases">
        <title>The new red algal subphylum Proteorhodophytina comprises the largest and most divergent plastid genomes known.</title>
        <authorList>
            <person name="Munoz-Gomez S.A."/>
            <person name="Mejia-Franco F.G."/>
            <person name="Durnin K."/>
            <person name="Morgan C."/>
            <person name="Grisdale C.J."/>
            <person name="Archibald J.M."/>
            <person name="Slamovits C.H."/>
        </authorList>
    </citation>
    <scope>NUCLEOTIDE SEQUENCE</scope>
    <source>
        <strain evidence="7">NIES-2742</strain>
    </source>
</reference>
<dbReference type="PANTHER" id="PTHR11741">
    <property type="entry name" value="ELONGATION FACTOR TS"/>
    <property type="match status" value="1"/>
</dbReference>
<keyword evidence="3 4" id="KW-0648">Protein biosynthesis</keyword>
<dbReference type="InterPro" id="IPR009060">
    <property type="entry name" value="UBA-like_sf"/>
</dbReference>
<dbReference type="InterPro" id="IPR036402">
    <property type="entry name" value="EF-Ts_dimer_sf"/>
</dbReference>
<comment type="subcellular location">
    <subcellularLocation>
        <location evidence="5">Mitochondrion</location>
    </subcellularLocation>
    <subcellularLocation>
        <location evidence="4">Plastid</location>
        <location evidence="4">Chloroplast</location>
    </subcellularLocation>
</comment>
<dbReference type="Gene3D" id="1.10.8.10">
    <property type="entry name" value="DNA helicase RuvA subunit, C-terminal domain"/>
    <property type="match status" value="1"/>
</dbReference>
<keyword evidence="5" id="KW-0496">Mitochondrion</keyword>
<proteinExistence type="inferred from homology"/>
<dbReference type="PROSITE" id="PS01127">
    <property type="entry name" value="EF_TS_2"/>
    <property type="match status" value="1"/>
</dbReference>
<evidence type="ECO:0000313" key="7">
    <source>
        <dbReference type="EMBL" id="ARO90849.1"/>
    </source>
</evidence>
<sequence length="201" mass="22745">MNKISAQMVKELRDKTGAGMMNCKRALENCNGNVNEAIQQLRQKGLMIADKKMSRATTEGLIESYIHPGSKLGVLLEINCETDFVARRSEFQELAKNIAMQIAASPSIKFVSKEDIPESFIQEEKEIELGKTDLENKPQDIKLKIIEGRIDKRLSELSLMDQNFIRDNTISVKELIQNNIALLGENIKVSRFERFTLGESL</sequence>
<keyword evidence="7" id="KW-0934">Plastid</keyword>
<evidence type="ECO:0000256" key="5">
    <source>
        <dbReference type="HAMAP-Rule" id="MF_03135"/>
    </source>
</evidence>
<dbReference type="CDD" id="cd14275">
    <property type="entry name" value="UBA_EF-Ts"/>
    <property type="match status" value="1"/>
</dbReference>
<dbReference type="Gene3D" id="3.30.479.20">
    <property type="entry name" value="Elongation factor Ts, dimerisation domain"/>
    <property type="match status" value="1"/>
</dbReference>
<organism evidence="7">
    <name type="scientific">Bulboplastis apyrenoidosa</name>
    <dbReference type="NCBI Taxonomy" id="1070855"/>
    <lineage>
        <taxon>Eukaryota</taxon>
        <taxon>Rhodophyta</taxon>
        <taxon>Rhodellophyceae</taxon>
        <taxon>Dixoniellales</taxon>
        <taxon>Dixoniellaceae</taxon>
        <taxon>Bulboplastis</taxon>
    </lineage>
</organism>
<evidence type="ECO:0000256" key="3">
    <source>
        <dbReference type="ARBA" id="ARBA00022917"/>
    </source>
</evidence>
<dbReference type="InterPro" id="IPR001816">
    <property type="entry name" value="Transl_elong_EFTs/EF1B"/>
</dbReference>
<dbReference type="RefSeq" id="YP_009370360.1">
    <property type="nucleotide sequence ID" value="NC_034787.1"/>
</dbReference>
<comment type="similarity">
    <text evidence="1 4">Belongs to the EF-Ts family.</text>
</comment>
<dbReference type="EMBL" id="KY709209">
    <property type="protein sequence ID" value="ARO90849.1"/>
    <property type="molecule type" value="Genomic_DNA"/>
</dbReference>
<dbReference type="GO" id="GO:0003746">
    <property type="term" value="F:translation elongation factor activity"/>
    <property type="evidence" value="ECO:0007669"/>
    <property type="project" value="UniProtKB-UniRule"/>
</dbReference>
<dbReference type="Pfam" id="PF00889">
    <property type="entry name" value="EF_TS"/>
    <property type="match status" value="1"/>
</dbReference>
<dbReference type="PROSITE" id="PS01126">
    <property type="entry name" value="EF_TS_1"/>
    <property type="match status" value="1"/>
</dbReference>
<dbReference type="GO" id="GO:0009507">
    <property type="term" value="C:chloroplast"/>
    <property type="evidence" value="ECO:0007669"/>
    <property type="project" value="UniProtKB-SubCell"/>
</dbReference>
<protein>
    <recommendedName>
        <fullName evidence="4 5">Multifunctional fusion protein</fullName>
    </recommendedName>
    <domain>
        <recommendedName>
            <fullName evidence="4">Elongation factor Ts, chloroplastic</fullName>
            <shortName evidence="4">EF-Ts</shortName>
        </recommendedName>
    </domain>
    <domain>
        <recommendedName>
            <fullName evidence="5">Elongation factor Ts, mitochondrial</fullName>
            <shortName evidence="5">EF-TsMt</shortName>
        </recommendedName>
    </domain>
</protein>
<dbReference type="SUPFAM" id="SSF46934">
    <property type="entry name" value="UBA-like"/>
    <property type="match status" value="1"/>
</dbReference>
<dbReference type="InterPro" id="IPR018101">
    <property type="entry name" value="Transl_elong_Ts_CS"/>
</dbReference>
<gene>
    <name evidence="4 7" type="primary">tsf</name>
</gene>
<keyword evidence="2 4" id="KW-0251">Elongation factor</keyword>